<dbReference type="HAMAP" id="MF_00003">
    <property type="entry name" value="RbfA"/>
    <property type="match status" value="1"/>
</dbReference>
<dbReference type="Pfam" id="PF02033">
    <property type="entry name" value="RBFA"/>
    <property type="match status" value="1"/>
</dbReference>
<proteinExistence type="inferred from homology"/>
<comment type="function">
    <text evidence="2">One of several proteins that assist in the late maturation steps of the functional core of the 30S ribosomal subunit. Associates with free 30S ribosomal subunits (but not with 30S subunits that are part of 70S ribosomes or polysomes). Required for efficient processing of 16S rRNA. May interact with the 5'-terminal helix region of 16S rRNA.</text>
</comment>
<keyword evidence="1 2" id="KW-0690">Ribosome biogenesis</keyword>
<dbReference type="GO" id="GO:0005829">
    <property type="term" value="C:cytosol"/>
    <property type="evidence" value="ECO:0007669"/>
    <property type="project" value="TreeGrafter"/>
</dbReference>
<evidence type="ECO:0000256" key="1">
    <source>
        <dbReference type="ARBA" id="ARBA00022517"/>
    </source>
</evidence>
<dbReference type="PROSITE" id="PS01319">
    <property type="entry name" value="RBFA"/>
    <property type="match status" value="1"/>
</dbReference>
<comment type="caution">
    <text evidence="3">The sequence shown here is derived from an EMBL/GenBank/DDBJ whole genome shotgun (WGS) entry which is preliminary data.</text>
</comment>
<protein>
    <recommendedName>
        <fullName evidence="2">Ribosome-binding factor A</fullName>
    </recommendedName>
</protein>
<dbReference type="InterPro" id="IPR020053">
    <property type="entry name" value="Ribosome-bd_factorA_CS"/>
</dbReference>
<dbReference type="SUPFAM" id="SSF89919">
    <property type="entry name" value="Ribosome-binding factor A, RbfA"/>
    <property type="match status" value="1"/>
</dbReference>
<dbReference type="PANTHER" id="PTHR33515:SF1">
    <property type="entry name" value="RIBOSOME-BINDING FACTOR A, CHLOROPLASTIC-RELATED"/>
    <property type="match status" value="1"/>
</dbReference>
<dbReference type="PANTHER" id="PTHR33515">
    <property type="entry name" value="RIBOSOME-BINDING FACTOR A, CHLOROPLASTIC-RELATED"/>
    <property type="match status" value="1"/>
</dbReference>
<keyword evidence="4" id="KW-1185">Reference proteome</keyword>
<dbReference type="InterPro" id="IPR023799">
    <property type="entry name" value="RbfA_dom_sf"/>
</dbReference>
<dbReference type="NCBIfam" id="TIGR00082">
    <property type="entry name" value="rbfA"/>
    <property type="match status" value="1"/>
</dbReference>
<evidence type="ECO:0000313" key="3">
    <source>
        <dbReference type="EMBL" id="PJK29783.1"/>
    </source>
</evidence>
<dbReference type="Proteomes" id="UP000229498">
    <property type="component" value="Unassembled WGS sequence"/>
</dbReference>
<organism evidence="3 4">
    <name type="scientific">Minwuia thermotolerans</name>
    <dbReference type="NCBI Taxonomy" id="2056226"/>
    <lineage>
        <taxon>Bacteria</taxon>
        <taxon>Pseudomonadati</taxon>
        <taxon>Pseudomonadota</taxon>
        <taxon>Alphaproteobacteria</taxon>
        <taxon>Minwuiales</taxon>
        <taxon>Minwuiaceae</taxon>
        <taxon>Minwuia</taxon>
    </lineage>
</organism>
<dbReference type="EMBL" id="PHIG01000031">
    <property type="protein sequence ID" value="PJK29783.1"/>
    <property type="molecule type" value="Genomic_DNA"/>
</dbReference>
<sequence>MRHHRNKSEGPGTRQLRVGELIRHALSETLNRGEVQDPAVSGRSITVTEVSLSPDLRNATVFVEPLGGVEVEDVLAGLNRSAGFLAGRIARSVKLKYAPKLIFRRDETFEHADHIDRILRSDAVRGDLDDDGTA</sequence>
<dbReference type="AlphaFoldDB" id="A0A2M9G236"/>
<gene>
    <name evidence="2" type="primary">rbfA</name>
    <name evidence="3" type="ORF">CVT23_08360</name>
</gene>
<dbReference type="InterPro" id="IPR015946">
    <property type="entry name" value="KH_dom-like_a/b"/>
</dbReference>
<reference evidence="3 4" key="1">
    <citation type="submission" date="2017-11" db="EMBL/GenBank/DDBJ databases">
        <title>Draft genome sequence of Rhizobiales bacterium SY3-13.</title>
        <authorList>
            <person name="Sun C."/>
        </authorList>
    </citation>
    <scope>NUCLEOTIDE SEQUENCE [LARGE SCALE GENOMIC DNA]</scope>
    <source>
        <strain evidence="3 4">SY3-13</strain>
    </source>
</reference>
<name>A0A2M9G236_9PROT</name>
<accession>A0A2M9G236</accession>
<comment type="similarity">
    <text evidence="2">Belongs to the RbfA family.</text>
</comment>
<dbReference type="GO" id="GO:0043024">
    <property type="term" value="F:ribosomal small subunit binding"/>
    <property type="evidence" value="ECO:0007669"/>
    <property type="project" value="TreeGrafter"/>
</dbReference>
<comment type="subcellular location">
    <subcellularLocation>
        <location evidence="2">Cytoplasm</location>
    </subcellularLocation>
</comment>
<dbReference type="InterPro" id="IPR000238">
    <property type="entry name" value="RbfA"/>
</dbReference>
<comment type="subunit">
    <text evidence="2">Monomer. Binds 30S ribosomal subunits, but not 50S ribosomal subunits or 70S ribosomes.</text>
</comment>
<dbReference type="RefSeq" id="WP_109793060.1">
    <property type="nucleotide sequence ID" value="NZ_PHIG01000031.1"/>
</dbReference>
<evidence type="ECO:0000256" key="2">
    <source>
        <dbReference type="HAMAP-Rule" id="MF_00003"/>
    </source>
</evidence>
<dbReference type="Gene3D" id="3.30.300.20">
    <property type="match status" value="1"/>
</dbReference>
<dbReference type="NCBIfam" id="NF001802">
    <property type="entry name" value="PRK00521.2-5"/>
    <property type="match status" value="1"/>
</dbReference>
<dbReference type="GO" id="GO:0030490">
    <property type="term" value="P:maturation of SSU-rRNA"/>
    <property type="evidence" value="ECO:0007669"/>
    <property type="project" value="UniProtKB-UniRule"/>
</dbReference>
<dbReference type="OrthoDB" id="9805051at2"/>
<keyword evidence="2" id="KW-0963">Cytoplasm</keyword>
<evidence type="ECO:0000313" key="4">
    <source>
        <dbReference type="Proteomes" id="UP000229498"/>
    </source>
</evidence>